<dbReference type="OMA" id="EVASICI"/>
<dbReference type="InterPro" id="IPR036859">
    <property type="entry name" value="CAP-Gly_dom_sf"/>
</dbReference>
<protein>
    <recommendedName>
        <fullName evidence="1">CAP-Gly domain-containing protein</fullName>
    </recommendedName>
</protein>
<name>A0A137P4X9_CONC2</name>
<dbReference type="Gene3D" id="3.80.10.10">
    <property type="entry name" value="Ribonuclease Inhibitor"/>
    <property type="match status" value="1"/>
</dbReference>
<dbReference type="AlphaFoldDB" id="A0A137P4X9"/>
<dbReference type="InterPro" id="IPR032675">
    <property type="entry name" value="LRR_dom_sf"/>
</dbReference>
<dbReference type="EMBL" id="KQ964513">
    <property type="protein sequence ID" value="KXN70070.1"/>
    <property type="molecule type" value="Genomic_DNA"/>
</dbReference>
<evidence type="ECO:0000259" key="1">
    <source>
        <dbReference type="PROSITE" id="PS50245"/>
    </source>
</evidence>
<dbReference type="SUPFAM" id="SSF52047">
    <property type="entry name" value="RNI-like"/>
    <property type="match status" value="1"/>
</dbReference>
<evidence type="ECO:0000313" key="2">
    <source>
        <dbReference type="EMBL" id="KXN70070.1"/>
    </source>
</evidence>
<dbReference type="STRING" id="796925.A0A137P4X9"/>
<feature type="domain" description="CAP-Gly" evidence="1">
    <location>
        <begin position="26"/>
        <end position="70"/>
    </location>
</feature>
<evidence type="ECO:0000313" key="3">
    <source>
        <dbReference type="Proteomes" id="UP000070444"/>
    </source>
</evidence>
<dbReference type="PROSITE" id="PS50245">
    <property type="entry name" value="CAP_GLY_2"/>
    <property type="match status" value="1"/>
</dbReference>
<keyword evidence="3" id="KW-1185">Reference proteome</keyword>
<gene>
    <name evidence="2" type="ORF">CONCODRAFT_171085</name>
</gene>
<proteinExistence type="predicted"/>
<dbReference type="InterPro" id="IPR000938">
    <property type="entry name" value="CAP-Gly_domain"/>
</dbReference>
<reference evidence="2 3" key="1">
    <citation type="journal article" date="2015" name="Genome Biol. Evol.">
        <title>Phylogenomic analyses indicate that early fungi evolved digesting cell walls of algal ancestors of land plants.</title>
        <authorList>
            <person name="Chang Y."/>
            <person name="Wang S."/>
            <person name="Sekimoto S."/>
            <person name="Aerts A.L."/>
            <person name="Choi C."/>
            <person name="Clum A."/>
            <person name="LaButti K.M."/>
            <person name="Lindquist E.A."/>
            <person name="Yee Ngan C."/>
            <person name="Ohm R.A."/>
            <person name="Salamov A.A."/>
            <person name="Grigoriev I.V."/>
            <person name="Spatafora J.W."/>
            <person name="Berbee M.L."/>
        </authorList>
    </citation>
    <scope>NUCLEOTIDE SEQUENCE [LARGE SCALE GENOMIC DNA]</scope>
    <source>
        <strain evidence="2 3">NRRL 28638</strain>
    </source>
</reference>
<dbReference type="Proteomes" id="UP000070444">
    <property type="component" value="Unassembled WGS sequence"/>
</dbReference>
<dbReference type="OrthoDB" id="5273213at2759"/>
<dbReference type="SUPFAM" id="SSF74924">
    <property type="entry name" value="Cap-Gly domain"/>
    <property type="match status" value="1"/>
</dbReference>
<dbReference type="PROSITE" id="PS51450">
    <property type="entry name" value="LRR"/>
    <property type="match status" value="1"/>
</dbReference>
<dbReference type="SMART" id="SM01052">
    <property type="entry name" value="CAP_GLY"/>
    <property type="match status" value="1"/>
</dbReference>
<dbReference type="InterPro" id="IPR001611">
    <property type="entry name" value="Leu-rich_rpt"/>
</dbReference>
<dbReference type="Gene3D" id="2.30.30.190">
    <property type="entry name" value="CAP Gly-rich-like domain"/>
    <property type="match status" value="1"/>
</dbReference>
<accession>A0A137P4X9</accession>
<organism evidence="2 3">
    <name type="scientific">Conidiobolus coronatus (strain ATCC 28846 / CBS 209.66 / NRRL 28638)</name>
    <name type="common">Delacroixia coronata</name>
    <dbReference type="NCBI Taxonomy" id="796925"/>
    <lineage>
        <taxon>Eukaryota</taxon>
        <taxon>Fungi</taxon>
        <taxon>Fungi incertae sedis</taxon>
        <taxon>Zoopagomycota</taxon>
        <taxon>Entomophthoromycotina</taxon>
        <taxon>Entomophthoromycetes</taxon>
        <taxon>Entomophthorales</taxon>
        <taxon>Ancylistaceae</taxon>
        <taxon>Conidiobolus</taxon>
    </lineage>
</organism>
<dbReference type="Pfam" id="PF01302">
    <property type="entry name" value="CAP_GLY"/>
    <property type="match status" value="1"/>
</dbReference>
<sequence length="232" mass="26396">MSENSKFKLNQRIQVGDDRGTILYIGQVNRIKGEVLGIEWDNIERGKHSGNFEGIQYFTTIKPNSGSFLKQSTLTHCNTIPTSNTKEYSLGTDLFNSIILKYATFDTQQGEVKLNNSSRVVEAIGFEESFNRQKQVENLKVISLLGYCISKIDNNENLKTLTSLEDLNLSSNLLNSWSTISEIITQLINLTTLNLSDNLFTPLTEPLINQNFINLKILYLNKTKINWEQYIS</sequence>